<comment type="caution">
    <text evidence="1">The sequence shown here is derived from an EMBL/GenBank/DDBJ whole genome shotgun (WGS) entry which is preliminary data.</text>
</comment>
<evidence type="ECO:0000313" key="2">
    <source>
        <dbReference type="Proteomes" id="UP000729402"/>
    </source>
</evidence>
<reference evidence="1" key="1">
    <citation type="journal article" date="2021" name="bioRxiv">
        <title>Whole Genome Assembly and Annotation of Northern Wild Rice, Zizania palustris L., Supports a Whole Genome Duplication in the Zizania Genus.</title>
        <authorList>
            <person name="Haas M."/>
            <person name="Kono T."/>
            <person name="Macchietto M."/>
            <person name="Millas R."/>
            <person name="McGilp L."/>
            <person name="Shao M."/>
            <person name="Duquette J."/>
            <person name="Hirsch C.N."/>
            <person name="Kimball J."/>
        </authorList>
    </citation>
    <scope>NUCLEOTIDE SEQUENCE</scope>
    <source>
        <tissue evidence="1">Fresh leaf tissue</tissue>
    </source>
</reference>
<name>A0A8J5VVQ6_ZIZPA</name>
<reference evidence="1" key="2">
    <citation type="submission" date="2021-02" db="EMBL/GenBank/DDBJ databases">
        <authorList>
            <person name="Kimball J.A."/>
            <person name="Haas M.W."/>
            <person name="Macchietto M."/>
            <person name="Kono T."/>
            <person name="Duquette J."/>
            <person name="Shao M."/>
        </authorList>
    </citation>
    <scope>NUCLEOTIDE SEQUENCE</scope>
    <source>
        <tissue evidence="1">Fresh leaf tissue</tissue>
    </source>
</reference>
<keyword evidence="2" id="KW-1185">Reference proteome</keyword>
<dbReference type="AlphaFoldDB" id="A0A8J5VVQ6"/>
<accession>A0A8J5VVQ6</accession>
<gene>
    <name evidence="1" type="ORF">GUJ93_ZPchr0010g10746</name>
</gene>
<protein>
    <submittedName>
        <fullName evidence="1">Uncharacterized protein</fullName>
    </submittedName>
</protein>
<dbReference type="Proteomes" id="UP000729402">
    <property type="component" value="Unassembled WGS sequence"/>
</dbReference>
<dbReference type="EMBL" id="JAAALK010000082">
    <property type="protein sequence ID" value="KAG8083790.1"/>
    <property type="molecule type" value="Genomic_DNA"/>
</dbReference>
<evidence type="ECO:0000313" key="1">
    <source>
        <dbReference type="EMBL" id="KAG8083790.1"/>
    </source>
</evidence>
<sequence>MSCSFPNNSTVIFNGPLKVVRREQVQGYWQNLSATDQLFGTGPNLCSSVLPDEAIVFYRMEFSCMYQQSAIASVHGLCLKLHRRCFK</sequence>
<organism evidence="1 2">
    <name type="scientific">Zizania palustris</name>
    <name type="common">Northern wild rice</name>
    <dbReference type="NCBI Taxonomy" id="103762"/>
    <lineage>
        <taxon>Eukaryota</taxon>
        <taxon>Viridiplantae</taxon>
        <taxon>Streptophyta</taxon>
        <taxon>Embryophyta</taxon>
        <taxon>Tracheophyta</taxon>
        <taxon>Spermatophyta</taxon>
        <taxon>Magnoliopsida</taxon>
        <taxon>Liliopsida</taxon>
        <taxon>Poales</taxon>
        <taxon>Poaceae</taxon>
        <taxon>BOP clade</taxon>
        <taxon>Oryzoideae</taxon>
        <taxon>Oryzeae</taxon>
        <taxon>Zizaniinae</taxon>
        <taxon>Zizania</taxon>
    </lineage>
</organism>
<proteinExistence type="predicted"/>